<organism evidence="1">
    <name type="scientific">Caldilineaceae bacterium SB0662_bin_9</name>
    <dbReference type="NCBI Taxonomy" id="2605258"/>
    <lineage>
        <taxon>Bacteria</taxon>
        <taxon>Bacillati</taxon>
        <taxon>Chloroflexota</taxon>
        <taxon>Caldilineae</taxon>
        <taxon>Caldilineales</taxon>
        <taxon>Caldilineaceae</taxon>
    </lineage>
</organism>
<accession>A0A6B1DWZ1</accession>
<sequence length="185" mass="20228">MAKKNPKSQLGSTLWLGQWQGVEDGILSFLPEATCECECYGVSVGLAMAMITSYNELPGQARRTVVRTVVNDCLKNNMVFAEENGIPFLVKDPGPDDKKLMASEMAAYIKIPAKFTHLVFWATIFRSAAVRAELSAELDLDGLECGAACRQMELPADINNRIQGIHERGIPIPPFPVADDEIAEG</sequence>
<reference evidence="1" key="1">
    <citation type="submission" date="2019-09" db="EMBL/GenBank/DDBJ databases">
        <title>Characterisation of the sponge microbiome using genome-centric metagenomics.</title>
        <authorList>
            <person name="Engelberts J.P."/>
            <person name="Robbins S.J."/>
            <person name="De Goeij J.M."/>
            <person name="Aranda M."/>
            <person name="Bell S.C."/>
            <person name="Webster N.S."/>
        </authorList>
    </citation>
    <scope>NUCLEOTIDE SEQUENCE</scope>
    <source>
        <strain evidence="1">SB0662_bin_9</strain>
    </source>
</reference>
<proteinExistence type="predicted"/>
<dbReference type="AlphaFoldDB" id="A0A6B1DWZ1"/>
<name>A0A6B1DWZ1_9CHLR</name>
<protein>
    <submittedName>
        <fullName evidence="1">Uncharacterized protein</fullName>
    </submittedName>
</protein>
<gene>
    <name evidence="1" type="ORF">F4Y08_14535</name>
</gene>
<comment type="caution">
    <text evidence="1">The sequence shown here is derived from an EMBL/GenBank/DDBJ whole genome shotgun (WGS) entry which is preliminary data.</text>
</comment>
<evidence type="ECO:0000313" key="1">
    <source>
        <dbReference type="EMBL" id="MYD91526.1"/>
    </source>
</evidence>
<dbReference type="EMBL" id="VXPY01000100">
    <property type="protein sequence ID" value="MYD91526.1"/>
    <property type="molecule type" value="Genomic_DNA"/>
</dbReference>